<comment type="similarity">
    <text evidence="3">Belongs to the glycosyltransferase 9 family.</text>
</comment>
<keyword evidence="2" id="KW-0808">Transferase</keyword>
<name>A0A0C1C6Q7_9BACT</name>
<dbReference type="CDD" id="cd03789">
    <property type="entry name" value="GT9_LPS_heptosyltransferase"/>
    <property type="match status" value="1"/>
</dbReference>
<dbReference type="InterPro" id="IPR051199">
    <property type="entry name" value="LPS_LOS_Heptosyltrfase"/>
</dbReference>
<comment type="catalytic activity">
    <reaction evidence="5">
        <text>an L-alpha-D-Hep-(1-&gt;5)-[alpha-Kdo-(2-&gt;4)]-alpha-Kdo-(2-&gt;6)-lipid A + ADP-L-glycero-beta-D-manno-heptose = an L-alpha-D-Hep-(1-&gt;3)-L-alpha-D-Hep-(1-&gt;5)-[alpha-Kdo-(2-&gt;4)]-alpha-Kdo-(2-&gt;6)-lipid A + ADP + H(+)</text>
        <dbReference type="Rhea" id="RHEA:74071"/>
        <dbReference type="ChEBI" id="CHEBI:15378"/>
        <dbReference type="ChEBI" id="CHEBI:61506"/>
        <dbReference type="ChEBI" id="CHEBI:193068"/>
        <dbReference type="ChEBI" id="CHEBI:193069"/>
        <dbReference type="ChEBI" id="CHEBI:456216"/>
        <dbReference type="EC" id="2.4.99.24"/>
    </reaction>
</comment>
<keyword evidence="1" id="KW-0328">Glycosyltransferase</keyword>
<evidence type="ECO:0000256" key="3">
    <source>
        <dbReference type="ARBA" id="ARBA00043995"/>
    </source>
</evidence>
<dbReference type="EC" id="2.4.99.24" evidence="4"/>
<dbReference type="OMA" id="KRVCPLK"/>
<dbReference type="GO" id="GO:0008713">
    <property type="term" value="F:ADP-heptose-lipopolysaccharide heptosyltransferase activity"/>
    <property type="evidence" value="ECO:0007669"/>
    <property type="project" value="UniProtKB-EC"/>
</dbReference>
<dbReference type="NCBIfam" id="TIGR02195">
    <property type="entry name" value="heptsyl_trn_II"/>
    <property type="match status" value="1"/>
</dbReference>
<gene>
    <name evidence="6" type="ORF">DB43_HI00250</name>
</gene>
<evidence type="ECO:0000256" key="1">
    <source>
        <dbReference type="ARBA" id="ARBA00022676"/>
    </source>
</evidence>
<accession>A0A0C1C6Q7</accession>
<dbReference type="Proteomes" id="UP000031307">
    <property type="component" value="Unassembled WGS sequence"/>
</dbReference>
<evidence type="ECO:0000256" key="4">
    <source>
        <dbReference type="ARBA" id="ARBA00044042"/>
    </source>
</evidence>
<dbReference type="GO" id="GO:0005829">
    <property type="term" value="C:cytosol"/>
    <property type="evidence" value="ECO:0007669"/>
    <property type="project" value="TreeGrafter"/>
</dbReference>
<dbReference type="GO" id="GO:0009244">
    <property type="term" value="P:lipopolysaccharide core region biosynthetic process"/>
    <property type="evidence" value="ECO:0007669"/>
    <property type="project" value="TreeGrafter"/>
</dbReference>
<dbReference type="PANTHER" id="PTHR30160">
    <property type="entry name" value="TETRAACYLDISACCHARIDE 4'-KINASE-RELATED"/>
    <property type="match status" value="1"/>
</dbReference>
<evidence type="ECO:0000256" key="5">
    <source>
        <dbReference type="ARBA" id="ARBA00047503"/>
    </source>
</evidence>
<dbReference type="SUPFAM" id="SSF53756">
    <property type="entry name" value="UDP-Glycosyltransferase/glycogen phosphorylase"/>
    <property type="match status" value="1"/>
</dbReference>
<organism evidence="6 7">
    <name type="scientific">Parachlamydia acanthamoebae</name>
    <dbReference type="NCBI Taxonomy" id="83552"/>
    <lineage>
        <taxon>Bacteria</taxon>
        <taxon>Pseudomonadati</taxon>
        <taxon>Chlamydiota</taxon>
        <taxon>Chlamydiia</taxon>
        <taxon>Parachlamydiales</taxon>
        <taxon>Parachlamydiaceae</taxon>
        <taxon>Parachlamydia</taxon>
    </lineage>
</organism>
<dbReference type="InterPro" id="IPR011910">
    <property type="entry name" value="RfaF"/>
</dbReference>
<dbReference type="PATRIC" id="fig|83552.4.peg.2051"/>
<dbReference type="EMBL" id="JSAM01000104">
    <property type="protein sequence ID" value="KIA76840.1"/>
    <property type="molecule type" value="Genomic_DNA"/>
</dbReference>
<proteinExistence type="inferred from homology"/>
<evidence type="ECO:0000256" key="2">
    <source>
        <dbReference type="ARBA" id="ARBA00022679"/>
    </source>
</evidence>
<dbReference type="InterPro" id="IPR002201">
    <property type="entry name" value="Glyco_trans_9"/>
</dbReference>
<protein>
    <recommendedName>
        <fullName evidence="4">lipopolysaccharide heptosyltransferase II</fullName>
        <ecNumber evidence="4">2.4.99.24</ecNumber>
    </recommendedName>
</protein>
<reference evidence="6 7" key="1">
    <citation type="journal article" date="2014" name="Mol. Biol. Evol.">
        <title>Massive expansion of Ubiquitination-related gene families within the Chlamydiae.</title>
        <authorList>
            <person name="Domman D."/>
            <person name="Collingro A."/>
            <person name="Lagkouvardos I."/>
            <person name="Gehre L."/>
            <person name="Weinmaier T."/>
            <person name="Rattei T."/>
            <person name="Subtil A."/>
            <person name="Horn M."/>
        </authorList>
    </citation>
    <scope>NUCLEOTIDE SEQUENCE [LARGE SCALE GENOMIC DNA]</scope>
    <source>
        <strain evidence="6 7">OEW1</strain>
    </source>
</reference>
<sequence length="353" mass="39954">MSIIDSQWPSETPHNIIIRMPNWLGDLVMATPILADLRHKWPESKITVMCQANVAPLLKNDPHIDEVFSYHRPSGWIHRSQHLAIIEKLRQGEYDLGLLLTNSFSSAWWFWRGKVQNRIGFEGNLRRFLLQKAVPFPINRESQHLVITYKMLLLPLGIPVSNTVPKLYVTNQEKNNALEILSRNGLDSSQQILIGINPGAAYGSAKCWLPERFIAVTKRLLEDPKVTILYFGDQAGASLVHQICQHFPERVLNMAGKTSIRELMALMQECAVILTNDSGPMHMAAALGIPLVALFGSTSPIKTGPMPQGKVIQHPVECSPCYKRVCPIDFRCMKKIEVEEVYQAVRQQIPHRE</sequence>
<dbReference type="RefSeq" id="WP_006342562.1">
    <property type="nucleotide sequence ID" value="NZ_BAWW01000033.1"/>
</dbReference>
<evidence type="ECO:0000313" key="7">
    <source>
        <dbReference type="Proteomes" id="UP000031307"/>
    </source>
</evidence>
<dbReference type="Gene3D" id="3.40.50.2000">
    <property type="entry name" value="Glycogen Phosphorylase B"/>
    <property type="match status" value="2"/>
</dbReference>
<dbReference type="Pfam" id="PF01075">
    <property type="entry name" value="Glyco_transf_9"/>
    <property type="match status" value="1"/>
</dbReference>
<comment type="caution">
    <text evidence="6">The sequence shown here is derived from an EMBL/GenBank/DDBJ whole genome shotgun (WGS) entry which is preliminary data.</text>
</comment>
<dbReference type="PANTHER" id="PTHR30160:SF7">
    <property type="entry name" value="ADP-HEPTOSE--LPS HEPTOSYLTRANSFERASE 2"/>
    <property type="match status" value="1"/>
</dbReference>
<dbReference type="AlphaFoldDB" id="A0A0C1C6Q7"/>
<evidence type="ECO:0000313" key="6">
    <source>
        <dbReference type="EMBL" id="KIA76840.1"/>
    </source>
</evidence>